<gene>
    <name evidence="1" type="ORF">GAO09_00345</name>
</gene>
<accession>A0A6A8A281</accession>
<name>A0A6A8A281_9HYPH</name>
<evidence type="ECO:0000313" key="2">
    <source>
        <dbReference type="Proteomes" id="UP000435138"/>
    </source>
</evidence>
<protein>
    <submittedName>
        <fullName evidence="1">Uncharacterized protein</fullName>
    </submittedName>
</protein>
<proteinExistence type="predicted"/>
<sequence length="114" mass="12479">MQKFEKSERDYVMAVLKLAGEPISLIASRFGVSVQHAGNIARENAWMVETRAGRAVPSGLTTRAAVVIEQALGIWPSDADKDIVESSAMTILLAEKGRRVVMADIGRWLDPEAR</sequence>
<dbReference type="Proteomes" id="UP000435138">
    <property type="component" value="Unassembled WGS sequence"/>
</dbReference>
<dbReference type="AlphaFoldDB" id="A0A6A8A281"/>
<evidence type="ECO:0000313" key="1">
    <source>
        <dbReference type="EMBL" id="MQY44524.1"/>
    </source>
</evidence>
<dbReference type="RefSeq" id="WP_153352096.1">
    <property type="nucleotide sequence ID" value="NZ_WIXI01000022.1"/>
</dbReference>
<dbReference type="EMBL" id="WIXI01000022">
    <property type="protein sequence ID" value="MQY44524.1"/>
    <property type="molecule type" value="Genomic_DNA"/>
</dbReference>
<comment type="caution">
    <text evidence="1">The sequence shown here is derived from an EMBL/GenBank/DDBJ whole genome shotgun (WGS) entry which is preliminary data.</text>
</comment>
<organism evidence="1 2">
    <name type="scientific">Endobacterium cereale</name>
    <dbReference type="NCBI Taxonomy" id="2663029"/>
    <lineage>
        <taxon>Bacteria</taxon>
        <taxon>Pseudomonadati</taxon>
        <taxon>Pseudomonadota</taxon>
        <taxon>Alphaproteobacteria</taxon>
        <taxon>Hyphomicrobiales</taxon>
        <taxon>Rhizobiaceae</taxon>
        <taxon>Endobacterium</taxon>
    </lineage>
</organism>
<reference evidence="1 2" key="1">
    <citation type="submission" date="2019-11" db="EMBL/GenBank/DDBJ databases">
        <title>Genome analysis of Rhizobacterium cereale a novel genus and species isolated from maize roots in North Spain.</title>
        <authorList>
            <person name="Menendez E."/>
            <person name="Flores-Felix J.D."/>
            <person name="Ramirez-Bahena M.-H."/>
            <person name="Igual J.M."/>
            <person name="Garcia-Fraile P."/>
            <person name="Peix A."/>
            <person name="Velazquez E."/>
        </authorList>
    </citation>
    <scope>NUCLEOTIDE SEQUENCE [LARGE SCALE GENOMIC DNA]</scope>
    <source>
        <strain evidence="1 2">RZME27</strain>
    </source>
</reference>
<keyword evidence="2" id="KW-1185">Reference proteome</keyword>